<reference evidence="1 2" key="1">
    <citation type="submission" date="2019-03" db="EMBL/GenBank/DDBJ databases">
        <title>Single cell metagenomics reveals metabolic interactions within the superorganism composed of flagellate Streblomastix strix and complex community of Bacteroidetes bacteria on its surface.</title>
        <authorList>
            <person name="Treitli S.C."/>
            <person name="Kolisko M."/>
            <person name="Husnik F."/>
            <person name="Keeling P."/>
            <person name="Hampl V."/>
        </authorList>
    </citation>
    <scope>NUCLEOTIDE SEQUENCE [LARGE SCALE GENOMIC DNA]</scope>
    <source>
        <strain evidence="1">ST1C</strain>
    </source>
</reference>
<dbReference type="SUPFAM" id="SSF48371">
    <property type="entry name" value="ARM repeat"/>
    <property type="match status" value="1"/>
</dbReference>
<accession>A0A5J4VM18</accession>
<gene>
    <name evidence="1" type="ORF">EZS28_020833</name>
</gene>
<dbReference type="InterPro" id="IPR011989">
    <property type="entry name" value="ARM-like"/>
</dbReference>
<feature type="non-terminal residue" evidence="1">
    <location>
        <position position="1"/>
    </location>
</feature>
<comment type="caution">
    <text evidence="1">The sequence shown here is derived from an EMBL/GenBank/DDBJ whole genome shotgun (WGS) entry which is preliminary data.</text>
</comment>
<evidence type="ECO:0000313" key="2">
    <source>
        <dbReference type="Proteomes" id="UP000324800"/>
    </source>
</evidence>
<dbReference type="Proteomes" id="UP000324800">
    <property type="component" value="Unassembled WGS sequence"/>
</dbReference>
<evidence type="ECO:0000313" key="1">
    <source>
        <dbReference type="EMBL" id="KAA6383638.1"/>
    </source>
</evidence>
<sequence>TICKGKEGSVTKLNLRLLNILINSITIPTSIELCLASLSSQSVNCQEILKGDFLVNIADDLKQPLVGNEIQRNAIQKKQETDCEILYAILNDREDNEARQSSIDVGIVIELIKIFNSRKFSLVTEPYANVFMSLSGPANDLIKGQIVAMKVYQALIHMLDTVNMTEVMNSTMLNIITKDLSKPLVGSDQEVNDISQRQEKLCLFLISILKLLKDQTIMRLLINCGVSQALTDIFKYRELNQITQTFSSTFDQIVITAEIDSRKLIYEKKPFEGLTKLLTHQNEQIVSDALNSYLNIIIAGSKTSNEQLPHPYLNEIIQCGGIQAINSIFQNTKQNKDMKDKSAIIIGRLYRAKQLEDQMKKYIIDHLKTLLCDPNIQTMKDGKEAIIDLGQNQGILFEEYE</sequence>
<organism evidence="1 2">
    <name type="scientific">Streblomastix strix</name>
    <dbReference type="NCBI Taxonomy" id="222440"/>
    <lineage>
        <taxon>Eukaryota</taxon>
        <taxon>Metamonada</taxon>
        <taxon>Preaxostyla</taxon>
        <taxon>Oxymonadida</taxon>
        <taxon>Streblomastigidae</taxon>
        <taxon>Streblomastix</taxon>
    </lineage>
</organism>
<proteinExistence type="predicted"/>
<name>A0A5J4VM18_9EUKA</name>
<dbReference type="InterPro" id="IPR016024">
    <property type="entry name" value="ARM-type_fold"/>
</dbReference>
<dbReference type="Gene3D" id="1.25.10.10">
    <property type="entry name" value="Leucine-rich Repeat Variant"/>
    <property type="match status" value="1"/>
</dbReference>
<protein>
    <submittedName>
        <fullName evidence="1">Uncharacterized protein</fullName>
    </submittedName>
</protein>
<dbReference type="EMBL" id="SNRW01006147">
    <property type="protein sequence ID" value="KAA6383638.1"/>
    <property type="molecule type" value="Genomic_DNA"/>
</dbReference>
<dbReference type="AlphaFoldDB" id="A0A5J4VM18"/>